<evidence type="ECO:0000259" key="1">
    <source>
        <dbReference type="Pfam" id="PF13401"/>
    </source>
</evidence>
<proteinExistence type="predicted"/>
<evidence type="ECO:0000313" key="2">
    <source>
        <dbReference type="EMBL" id="KRT84234.1"/>
    </source>
</evidence>
<dbReference type="AlphaFoldDB" id="A0A0T6BA70"/>
<reference evidence="2 3" key="1">
    <citation type="submission" date="2015-09" db="EMBL/GenBank/DDBJ databases">
        <title>Draft genome of the scarab beetle Oryctes borbonicus.</title>
        <authorList>
            <person name="Meyer J.M."/>
            <person name="Markov G.V."/>
            <person name="Baskaran P."/>
            <person name="Herrmann M."/>
            <person name="Sommer R.J."/>
            <person name="Roedelsperger C."/>
        </authorList>
    </citation>
    <scope>NUCLEOTIDE SEQUENCE [LARGE SCALE GENOMIC DNA]</scope>
    <source>
        <strain evidence="2">OB123</strain>
        <tissue evidence="2">Whole animal</tissue>
    </source>
</reference>
<dbReference type="Proteomes" id="UP000051574">
    <property type="component" value="Unassembled WGS sequence"/>
</dbReference>
<protein>
    <recommendedName>
        <fullName evidence="1">ORC1/DEAH AAA+ ATPase domain-containing protein</fullName>
    </recommendedName>
</protein>
<dbReference type="GO" id="GO:0016887">
    <property type="term" value="F:ATP hydrolysis activity"/>
    <property type="evidence" value="ECO:0007669"/>
    <property type="project" value="InterPro"/>
</dbReference>
<dbReference type="Pfam" id="PF13401">
    <property type="entry name" value="AAA_22"/>
    <property type="match status" value="1"/>
</dbReference>
<gene>
    <name evidence="2" type="ORF">AMK59_2931</name>
</gene>
<dbReference type="SUPFAM" id="SSF52540">
    <property type="entry name" value="P-loop containing nucleoside triphosphate hydrolases"/>
    <property type="match status" value="1"/>
</dbReference>
<dbReference type="InterPro" id="IPR049945">
    <property type="entry name" value="AAA_22"/>
</dbReference>
<keyword evidence="3" id="KW-1185">Reference proteome</keyword>
<name>A0A0T6BA70_9SCAR</name>
<accession>A0A0T6BA70</accession>
<dbReference type="InterPro" id="IPR027417">
    <property type="entry name" value="P-loop_NTPase"/>
</dbReference>
<sequence length="961" mass="112178">MQYDLSNTSNCTTLFPRSPSGACQTLVPRNTNEDIYLFNNFFLLHCQPNNDEIKACIKDLNMIFSIDIATKIMAFGCEYFNIHNKRRPVWLTKDVFETELLKLCLTTYIVSPKHASSIHEELALLWNDIVLKHDVTIIDNDVIDVVPLIFGYIWMKIKGLYDNSFEWNSRITKGKKLNESFNTKKCTEDLKQNYIRHYIFAPDTVDALLIEMWKRDYLPLVLNSNCNLSLLQKYRHLKRKFILLDAEQKVADKIRPLHFKVFSTAADIYNYRESKELFDKICISLQGRTPVSLLSLLAENNDLMYQLRCFHILSSIEQKGLSHKIPNFWDDINRKAYINEFKAITIIGKTLDEPSVKYITRYLKKATLKESFLNLQGRQVYIFTGEMNTLNPSIKEQTVEGCIDEIITCIKSRLKDNKSSFVAATVDDSEEYWRRLSSESLLLFQIYVRNGKMELLRYKTFPSLSTSISYEGEEFEEKDFFTKTTNGTTVVSGEPGIGKSTLLRSLFKTGDSTTYSLFCDLVDYRNDLKQADSKIFEDPLNHILSKFEEFTIPNSKSSIYRNFLRSLCTAYRNKGKLILYIDSFDEILPIYKSEVFKFVRSVVETNIRIVIVSRLVADGLLINNFEVQSVQIDRLHTADIRGYFQDAGVSLEELENVPSELLRNPLYLRLLHTLHQEGTLVFNNITSFRLCKQVIEHNIKLYYLRRNEHYDPETSESWGQREDVLEVHKLLAIATIFGKETVQYEKLEEECRIGPIRLGIINSFSDGYPVFLHHIYAEFLAAEYLSEHNDVVFVRNLYQRMLDGRNIHFRHLFDSFLCDGLELHQAVIEENFEQVEHFCVKKCELLDTKDKYDRSALHLAASYCYAEETFNTKNCKILETLARYTEQRQCDLEVRDSLKGYKWYEYTKDNESLFDEARRLGLTRILNCITFPYVITVSTSENQQRQIPLDDIVFDPSSFLN</sequence>
<feature type="domain" description="ORC1/DEAH AAA+ ATPase" evidence="1">
    <location>
        <begin position="485"/>
        <end position="610"/>
    </location>
</feature>
<dbReference type="OrthoDB" id="6693298at2759"/>
<organism evidence="2 3">
    <name type="scientific">Oryctes borbonicus</name>
    <dbReference type="NCBI Taxonomy" id="1629725"/>
    <lineage>
        <taxon>Eukaryota</taxon>
        <taxon>Metazoa</taxon>
        <taxon>Ecdysozoa</taxon>
        <taxon>Arthropoda</taxon>
        <taxon>Hexapoda</taxon>
        <taxon>Insecta</taxon>
        <taxon>Pterygota</taxon>
        <taxon>Neoptera</taxon>
        <taxon>Endopterygota</taxon>
        <taxon>Coleoptera</taxon>
        <taxon>Polyphaga</taxon>
        <taxon>Scarabaeiformia</taxon>
        <taxon>Scarabaeidae</taxon>
        <taxon>Dynastinae</taxon>
        <taxon>Oryctes</taxon>
    </lineage>
</organism>
<evidence type="ECO:0000313" key="3">
    <source>
        <dbReference type="Proteomes" id="UP000051574"/>
    </source>
</evidence>
<dbReference type="EMBL" id="LJIG01002706">
    <property type="protein sequence ID" value="KRT84234.1"/>
    <property type="molecule type" value="Genomic_DNA"/>
</dbReference>
<comment type="caution">
    <text evidence="2">The sequence shown here is derived from an EMBL/GenBank/DDBJ whole genome shotgun (WGS) entry which is preliminary data.</text>
</comment>
<dbReference type="Gene3D" id="3.40.50.300">
    <property type="entry name" value="P-loop containing nucleotide triphosphate hydrolases"/>
    <property type="match status" value="1"/>
</dbReference>